<comment type="similarity">
    <text evidence="1">Belongs to the LTO1 family.</text>
</comment>
<accession>A0A8H5BZK7</accession>
<gene>
    <name evidence="4" type="ORF">D9611_005134</name>
</gene>
<reference evidence="4 5" key="1">
    <citation type="journal article" date="2020" name="ISME J.">
        <title>Uncovering the hidden diversity of litter-decomposition mechanisms in mushroom-forming fungi.</title>
        <authorList>
            <person name="Floudas D."/>
            <person name="Bentzer J."/>
            <person name="Ahren D."/>
            <person name="Johansson T."/>
            <person name="Persson P."/>
            <person name="Tunlid A."/>
        </authorList>
    </citation>
    <scope>NUCLEOTIDE SEQUENCE [LARGE SCALE GENOMIC DNA]</scope>
    <source>
        <strain evidence="4 5">CBS 175.51</strain>
    </source>
</reference>
<feature type="region of interest" description="Disordered" evidence="2">
    <location>
        <begin position="136"/>
        <end position="190"/>
    </location>
</feature>
<feature type="domain" description="Essential protein Yae1 N-terminal" evidence="3">
    <location>
        <begin position="18"/>
        <end position="56"/>
    </location>
</feature>
<evidence type="ECO:0000256" key="1">
    <source>
        <dbReference type="ARBA" id="ARBA00038090"/>
    </source>
</evidence>
<dbReference type="PANTHER" id="PTHR28532">
    <property type="entry name" value="GEO13458P1"/>
    <property type="match status" value="1"/>
</dbReference>
<evidence type="ECO:0000259" key="3">
    <source>
        <dbReference type="Pfam" id="PF09811"/>
    </source>
</evidence>
<proteinExistence type="inferred from homology"/>
<dbReference type="OrthoDB" id="48036at2759"/>
<dbReference type="AlphaFoldDB" id="A0A8H5BZK7"/>
<evidence type="ECO:0000313" key="4">
    <source>
        <dbReference type="EMBL" id="KAF5332465.1"/>
    </source>
</evidence>
<protein>
    <recommendedName>
        <fullName evidence="3">Essential protein Yae1 N-terminal domain-containing protein</fullName>
    </recommendedName>
</protein>
<dbReference type="Pfam" id="PF09811">
    <property type="entry name" value="Yae1_N"/>
    <property type="match status" value="1"/>
</dbReference>
<evidence type="ECO:0000313" key="5">
    <source>
        <dbReference type="Proteomes" id="UP000541558"/>
    </source>
</evidence>
<dbReference type="EMBL" id="JAACJK010000110">
    <property type="protein sequence ID" value="KAF5332465.1"/>
    <property type="molecule type" value="Genomic_DNA"/>
</dbReference>
<name>A0A8H5BZK7_9AGAR</name>
<dbReference type="Proteomes" id="UP000541558">
    <property type="component" value="Unassembled WGS sequence"/>
</dbReference>
<organism evidence="4 5">
    <name type="scientific">Ephemerocybe angulata</name>
    <dbReference type="NCBI Taxonomy" id="980116"/>
    <lineage>
        <taxon>Eukaryota</taxon>
        <taxon>Fungi</taxon>
        <taxon>Dikarya</taxon>
        <taxon>Basidiomycota</taxon>
        <taxon>Agaricomycotina</taxon>
        <taxon>Agaricomycetes</taxon>
        <taxon>Agaricomycetidae</taxon>
        <taxon>Agaricales</taxon>
        <taxon>Agaricineae</taxon>
        <taxon>Psathyrellaceae</taxon>
        <taxon>Ephemerocybe</taxon>
    </lineage>
</organism>
<sequence>MDEFDSLVNLEQTFYDEGYKDGYAHGRIHGLIEGRELGSEKGYEMWEELGYYEGFAGTWRAVLALQGNMDGTAPDRRATKHIDGLLELIGQFPLINPSVAQAEGGQELDILKLLRQIRSKHKLLCATLGVRPRVHSADASEGGEEAPGQAATPLSGGAAKKESVWEVQSSTQREEGAGRQREPQNQMLSF</sequence>
<dbReference type="InterPro" id="IPR019191">
    <property type="entry name" value="Essential_protein_Yae1_N"/>
</dbReference>
<dbReference type="PANTHER" id="PTHR28532:SF1">
    <property type="entry name" value="ORAL CANCER OVEREXPRESSED 1"/>
    <property type="match status" value="1"/>
</dbReference>
<comment type="caution">
    <text evidence="4">The sequence shown here is derived from an EMBL/GenBank/DDBJ whole genome shotgun (WGS) entry which is preliminary data.</text>
</comment>
<dbReference type="InterPro" id="IPR052436">
    <property type="entry name" value="LTO1_adapter"/>
</dbReference>
<keyword evidence="5" id="KW-1185">Reference proteome</keyword>
<evidence type="ECO:0000256" key="2">
    <source>
        <dbReference type="SAM" id="MobiDB-lite"/>
    </source>
</evidence>
<feature type="compositionally biased region" description="Basic and acidic residues" evidence="2">
    <location>
        <begin position="172"/>
        <end position="182"/>
    </location>
</feature>